<dbReference type="HOGENOM" id="CLU_1927861_0_0_1"/>
<dbReference type="Proteomes" id="UP000053593">
    <property type="component" value="Unassembled WGS sequence"/>
</dbReference>
<gene>
    <name evidence="1" type="ORF">GYMLUDRAFT_45069</name>
</gene>
<organism evidence="1 2">
    <name type="scientific">Collybiopsis luxurians FD-317 M1</name>
    <dbReference type="NCBI Taxonomy" id="944289"/>
    <lineage>
        <taxon>Eukaryota</taxon>
        <taxon>Fungi</taxon>
        <taxon>Dikarya</taxon>
        <taxon>Basidiomycota</taxon>
        <taxon>Agaricomycotina</taxon>
        <taxon>Agaricomycetes</taxon>
        <taxon>Agaricomycetidae</taxon>
        <taxon>Agaricales</taxon>
        <taxon>Marasmiineae</taxon>
        <taxon>Omphalotaceae</taxon>
        <taxon>Collybiopsis</taxon>
        <taxon>Collybiopsis luxurians</taxon>
    </lineage>
</organism>
<name>A0A0D0CK00_9AGAR</name>
<sequence>MTFGDCLTAVHLSSTPRCALARFGPSFPESDVVFSQQTTNILTIIKVMCWMGSTSAVISLLAMFTTSSLTHLGLISFPFPPKHVRVDPVTWFEYCYGVLSQRGEQFRCNFTVKPLYRGSKNCLGFREWDRA</sequence>
<reference evidence="1 2" key="1">
    <citation type="submission" date="2014-04" db="EMBL/GenBank/DDBJ databases">
        <title>Evolutionary Origins and Diversification of the Mycorrhizal Mutualists.</title>
        <authorList>
            <consortium name="DOE Joint Genome Institute"/>
            <consortium name="Mycorrhizal Genomics Consortium"/>
            <person name="Kohler A."/>
            <person name="Kuo A."/>
            <person name="Nagy L.G."/>
            <person name="Floudas D."/>
            <person name="Copeland A."/>
            <person name="Barry K.W."/>
            <person name="Cichocki N."/>
            <person name="Veneault-Fourrey C."/>
            <person name="LaButti K."/>
            <person name="Lindquist E.A."/>
            <person name="Lipzen A."/>
            <person name="Lundell T."/>
            <person name="Morin E."/>
            <person name="Murat C."/>
            <person name="Riley R."/>
            <person name="Ohm R."/>
            <person name="Sun H."/>
            <person name="Tunlid A."/>
            <person name="Henrissat B."/>
            <person name="Grigoriev I.V."/>
            <person name="Hibbett D.S."/>
            <person name="Martin F."/>
        </authorList>
    </citation>
    <scope>NUCLEOTIDE SEQUENCE [LARGE SCALE GENOMIC DNA]</scope>
    <source>
        <strain evidence="1 2">FD-317 M1</strain>
    </source>
</reference>
<protein>
    <submittedName>
        <fullName evidence="1">Uncharacterized protein</fullName>
    </submittedName>
</protein>
<accession>A0A0D0CK00</accession>
<evidence type="ECO:0000313" key="1">
    <source>
        <dbReference type="EMBL" id="KIK58752.1"/>
    </source>
</evidence>
<evidence type="ECO:0000313" key="2">
    <source>
        <dbReference type="Proteomes" id="UP000053593"/>
    </source>
</evidence>
<proteinExistence type="predicted"/>
<keyword evidence="2" id="KW-1185">Reference proteome</keyword>
<dbReference type="AlphaFoldDB" id="A0A0D0CK00"/>
<dbReference type="EMBL" id="KN834783">
    <property type="protein sequence ID" value="KIK58752.1"/>
    <property type="molecule type" value="Genomic_DNA"/>
</dbReference>